<evidence type="ECO:0000313" key="4">
    <source>
        <dbReference type="Proteomes" id="UP000010798"/>
    </source>
</evidence>
<keyword evidence="1" id="KW-0175">Coiled coil</keyword>
<gene>
    <name evidence="3" type="ordered locus">Sinac_5088</name>
</gene>
<dbReference type="SUPFAM" id="SSF158682">
    <property type="entry name" value="TerB-like"/>
    <property type="match status" value="1"/>
</dbReference>
<dbReference type="RefSeq" id="WP_015248346.1">
    <property type="nucleotide sequence ID" value="NC_019892.1"/>
</dbReference>
<evidence type="ECO:0000256" key="2">
    <source>
        <dbReference type="SAM" id="Phobius"/>
    </source>
</evidence>
<dbReference type="AlphaFoldDB" id="L0DK73"/>
<feature type="coiled-coil region" evidence="1">
    <location>
        <begin position="284"/>
        <end position="311"/>
    </location>
</feature>
<proteinExistence type="predicted"/>
<reference evidence="3 4" key="1">
    <citation type="submission" date="2012-02" db="EMBL/GenBank/DDBJ databases">
        <title>Complete sequence of chromosome of Singulisphaera acidiphila DSM 18658.</title>
        <authorList>
            <consortium name="US DOE Joint Genome Institute (JGI-PGF)"/>
            <person name="Lucas S."/>
            <person name="Copeland A."/>
            <person name="Lapidus A."/>
            <person name="Glavina del Rio T."/>
            <person name="Dalin E."/>
            <person name="Tice H."/>
            <person name="Bruce D."/>
            <person name="Goodwin L."/>
            <person name="Pitluck S."/>
            <person name="Peters L."/>
            <person name="Ovchinnikova G."/>
            <person name="Chertkov O."/>
            <person name="Kyrpides N."/>
            <person name="Mavromatis K."/>
            <person name="Ivanova N."/>
            <person name="Brettin T."/>
            <person name="Detter J.C."/>
            <person name="Han C."/>
            <person name="Larimer F."/>
            <person name="Land M."/>
            <person name="Hauser L."/>
            <person name="Markowitz V."/>
            <person name="Cheng J.-F."/>
            <person name="Hugenholtz P."/>
            <person name="Woyke T."/>
            <person name="Wu D."/>
            <person name="Tindall B."/>
            <person name="Pomrenke H."/>
            <person name="Brambilla E."/>
            <person name="Klenk H.-P."/>
            <person name="Eisen J.A."/>
        </authorList>
    </citation>
    <scope>NUCLEOTIDE SEQUENCE [LARGE SCALE GENOMIC DNA]</scope>
    <source>
        <strain evidence="4">ATCC BAA-1392 / DSM 18658 / VKM B-2454 / MOB10</strain>
    </source>
</reference>
<keyword evidence="2" id="KW-0472">Membrane</keyword>
<organism evidence="3 4">
    <name type="scientific">Singulisphaera acidiphila (strain ATCC BAA-1392 / DSM 18658 / VKM B-2454 / MOB10)</name>
    <dbReference type="NCBI Taxonomy" id="886293"/>
    <lineage>
        <taxon>Bacteria</taxon>
        <taxon>Pseudomonadati</taxon>
        <taxon>Planctomycetota</taxon>
        <taxon>Planctomycetia</taxon>
        <taxon>Isosphaerales</taxon>
        <taxon>Isosphaeraceae</taxon>
        <taxon>Singulisphaera</taxon>
    </lineage>
</organism>
<dbReference type="Proteomes" id="UP000010798">
    <property type="component" value="Chromosome"/>
</dbReference>
<feature type="transmembrane region" description="Helical" evidence="2">
    <location>
        <begin position="114"/>
        <end position="132"/>
    </location>
</feature>
<dbReference type="InterPro" id="IPR029024">
    <property type="entry name" value="TerB-like"/>
</dbReference>
<keyword evidence="2" id="KW-1133">Transmembrane helix</keyword>
<keyword evidence="4" id="KW-1185">Reference proteome</keyword>
<sequence length="329" mass="37392">MRRQKPPGYEKWTWVEIEAGRRMSKQEKRLRRIAKSLNAHQRQLDVPNVPFRAPPPVVPRADANRPRELIPIAIHVAPRTVTPSPPIFRPLLGKLGRFLSSQWIDELPEWSQPIAWSLILTSPVVIAAIRWLHPGPAALDSVFCLMFMVVGAGAGGLVYDGLQRRRLQREEEESERQQLRDWFGATIIQELRTCPVRDFDFQSLATRCQMPRFDADRAAAAVYRQFSDRFVADGIITSDERRKLSTLAKVLEIGNDRVAVIEAAAKSDRFKGALDKVLADGVVTREESRELEQLRESLDLCEEDWRKAQARIEAEKAHPSSSRGDESDA</sequence>
<accession>L0DK73</accession>
<evidence type="ECO:0000313" key="3">
    <source>
        <dbReference type="EMBL" id="AGA29240.1"/>
    </source>
</evidence>
<dbReference type="STRING" id="886293.Sinac_5088"/>
<name>L0DK73_SINAD</name>
<dbReference type="HOGENOM" id="CLU_844402_0_0_0"/>
<feature type="transmembrane region" description="Helical" evidence="2">
    <location>
        <begin position="138"/>
        <end position="159"/>
    </location>
</feature>
<protein>
    <recommendedName>
        <fullName evidence="5">Tellurite resistance protein TerB</fullName>
    </recommendedName>
</protein>
<dbReference type="EMBL" id="CP003364">
    <property type="protein sequence ID" value="AGA29240.1"/>
    <property type="molecule type" value="Genomic_DNA"/>
</dbReference>
<keyword evidence="2" id="KW-0812">Transmembrane</keyword>
<dbReference type="KEGG" id="saci:Sinac_5088"/>
<evidence type="ECO:0000256" key="1">
    <source>
        <dbReference type="SAM" id="Coils"/>
    </source>
</evidence>
<evidence type="ECO:0008006" key="5">
    <source>
        <dbReference type="Google" id="ProtNLM"/>
    </source>
</evidence>